<evidence type="ECO:0000256" key="9">
    <source>
        <dbReference type="SAM" id="MobiDB-lite"/>
    </source>
</evidence>
<comment type="subcellular location">
    <subcellularLocation>
        <location evidence="1">Nucleus</location>
    </subcellularLocation>
</comment>
<evidence type="ECO:0000256" key="8">
    <source>
        <dbReference type="PROSITE-ProRule" id="PRU00042"/>
    </source>
</evidence>
<evidence type="ECO:0000256" key="2">
    <source>
        <dbReference type="ARBA" id="ARBA00022723"/>
    </source>
</evidence>
<feature type="compositionally biased region" description="Polar residues" evidence="9">
    <location>
        <begin position="482"/>
        <end position="492"/>
    </location>
</feature>
<evidence type="ECO:0000259" key="10">
    <source>
        <dbReference type="PROSITE" id="PS50157"/>
    </source>
</evidence>
<dbReference type="PANTHER" id="PTHR46179:SF13">
    <property type="entry name" value="C2H2-TYPE DOMAIN-CONTAINING PROTEIN"/>
    <property type="match status" value="1"/>
</dbReference>
<dbReference type="PROSITE" id="PS50157">
    <property type="entry name" value="ZINC_FINGER_C2H2_2"/>
    <property type="match status" value="1"/>
</dbReference>
<evidence type="ECO:0000256" key="3">
    <source>
        <dbReference type="ARBA" id="ARBA00022771"/>
    </source>
</evidence>
<keyword evidence="2" id="KW-0479">Metal-binding</keyword>
<keyword evidence="5" id="KW-0805">Transcription regulation</keyword>
<gene>
    <name evidence="11" type="ORF">D9757_001593</name>
</gene>
<evidence type="ECO:0000256" key="7">
    <source>
        <dbReference type="ARBA" id="ARBA00023242"/>
    </source>
</evidence>
<name>A0A8H5HZD3_9AGAR</name>
<evidence type="ECO:0000256" key="1">
    <source>
        <dbReference type="ARBA" id="ARBA00004123"/>
    </source>
</evidence>
<keyword evidence="7" id="KW-0539">Nucleus</keyword>
<organism evidence="11 12">
    <name type="scientific">Collybiopsis confluens</name>
    <dbReference type="NCBI Taxonomy" id="2823264"/>
    <lineage>
        <taxon>Eukaryota</taxon>
        <taxon>Fungi</taxon>
        <taxon>Dikarya</taxon>
        <taxon>Basidiomycota</taxon>
        <taxon>Agaricomycotina</taxon>
        <taxon>Agaricomycetes</taxon>
        <taxon>Agaricomycetidae</taxon>
        <taxon>Agaricales</taxon>
        <taxon>Marasmiineae</taxon>
        <taxon>Omphalotaceae</taxon>
        <taxon>Collybiopsis</taxon>
    </lineage>
</organism>
<feature type="region of interest" description="Disordered" evidence="9">
    <location>
        <begin position="425"/>
        <end position="544"/>
    </location>
</feature>
<sequence>MSISRTHQQVAMPPNSNNGLGVEIYFLPHLETRSRAAAAKASAREVYKACGDFQSYLHLPLSLNLLKHLYLRLVAKSLSLSSIPTSLSSFFDHVFSRNHFRYPLFSLSTFVSCFIPLHPTLPYYRAGAPIHPAYQPYGPPDNLSIEESFNELLQIANARDSNRGGIPHDTTSNVYHTLYDPLELPEHLPSRASQGLPEVVYVAHRSTRPGETVLLPMVPILKEKYNNVDEFQKREGYNGAYLLTDDTLQRHHSMRFPVPLPFEYPARPEEPVDPESIGQYFNLDKFVNRQQNKPANPGYRGLVDDHASIDGVNGLSRQGRLRHNKELPNCAAVDFQRREEPWARAIYDPEALRLLLRERQYPNPQDPHHIVHLKAVAESAENNRSNPFIEVWFENPNGKGFIHSVIVLSDRYMLVPLDSRTVQKGPVPLYPMYSSMDSKDQPQQKMRTMDPSLLMPPSPVTGRRRTTTPRSSPLSSPLSSPARNRQSSQTVQSPKKPSSKAAKAPAAVARKSSTQPSVRTRLIGPSTRANASSERLPREYPIPPNFDMDVGINRTPTSSSSSVFRHGVVSMNCWLSGCRCTFRSLSALQDHYLSEHRGHSGTVRCPFRGCDSEAKKIGDMKRHMGRARHADELMAVGGQAPVTNRCDIVGCNKAFSRMDVLKRHRDRHAQGGVQDMRMVASNGDDSSDEDRY</sequence>
<keyword evidence="4" id="KW-0862">Zinc</keyword>
<feature type="compositionally biased region" description="Low complexity" evidence="9">
    <location>
        <begin position="493"/>
        <end position="513"/>
    </location>
</feature>
<evidence type="ECO:0000256" key="4">
    <source>
        <dbReference type="ARBA" id="ARBA00022833"/>
    </source>
</evidence>
<feature type="domain" description="C2H2-type" evidence="10">
    <location>
        <begin position="644"/>
        <end position="669"/>
    </location>
</feature>
<keyword evidence="12" id="KW-1185">Reference proteome</keyword>
<dbReference type="GO" id="GO:0006357">
    <property type="term" value="P:regulation of transcription by RNA polymerase II"/>
    <property type="evidence" value="ECO:0007669"/>
    <property type="project" value="TreeGrafter"/>
</dbReference>
<dbReference type="Proteomes" id="UP000518752">
    <property type="component" value="Unassembled WGS sequence"/>
</dbReference>
<feature type="region of interest" description="Disordered" evidence="9">
    <location>
        <begin position="667"/>
        <end position="692"/>
    </location>
</feature>
<reference evidence="11 12" key="1">
    <citation type="journal article" date="2020" name="ISME J.">
        <title>Uncovering the hidden diversity of litter-decomposition mechanisms in mushroom-forming fungi.</title>
        <authorList>
            <person name="Floudas D."/>
            <person name="Bentzer J."/>
            <person name="Ahren D."/>
            <person name="Johansson T."/>
            <person name="Persson P."/>
            <person name="Tunlid A."/>
        </authorList>
    </citation>
    <scope>NUCLEOTIDE SEQUENCE [LARGE SCALE GENOMIC DNA]</scope>
    <source>
        <strain evidence="11 12">CBS 406.79</strain>
    </source>
</reference>
<proteinExistence type="predicted"/>
<evidence type="ECO:0000256" key="5">
    <source>
        <dbReference type="ARBA" id="ARBA00023015"/>
    </source>
</evidence>
<dbReference type="InterPro" id="IPR013087">
    <property type="entry name" value="Znf_C2H2_type"/>
</dbReference>
<dbReference type="SMART" id="SM00355">
    <property type="entry name" value="ZnF_C2H2"/>
    <property type="match status" value="3"/>
</dbReference>
<comment type="caution">
    <text evidence="11">The sequence shown here is derived from an EMBL/GenBank/DDBJ whole genome shotgun (WGS) entry which is preliminary data.</text>
</comment>
<keyword evidence="6" id="KW-0804">Transcription</keyword>
<dbReference type="GO" id="GO:0005634">
    <property type="term" value="C:nucleus"/>
    <property type="evidence" value="ECO:0007669"/>
    <property type="project" value="UniProtKB-SubCell"/>
</dbReference>
<dbReference type="Gene3D" id="3.30.160.60">
    <property type="entry name" value="Classic Zinc Finger"/>
    <property type="match status" value="1"/>
</dbReference>
<feature type="compositionally biased region" description="Low complexity" evidence="9">
    <location>
        <begin position="468"/>
        <end position="481"/>
    </location>
</feature>
<dbReference type="InterPro" id="IPR051061">
    <property type="entry name" value="Zinc_finger_trans_reg"/>
</dbReference>
<dbReference type="PANTHER" id="PTHR46179">
    <property type="entry name" value="ZINC FINGER PROTEIN"/>
    <property type="match status" value="1"/>
</dbReference>
<dbReference type="EMBL" id="JAACJN010000006">
    <property type="protein sequence ID" value="KAF5392224.1"/>
    <property type="molecule type" value="Genomic_DNA"/>
</dbReference>
<dbReference type="AlphaFoldDB" id="A0A8H5HZD3"/>
<protein>
    <recommendedName>
        <fullName evidence="10">C2H2-type domain-containing protein</fullName>
    </recommendedName>
</protein>
<dbReference type="OrthoDB" id="3039341at2759"/>
<dbReference type="PROSITE" id="PS00028">
    <property type="entry name" value="ZINC_FINGER_C2H2_1"/>
    <property type="match status" value="2"/>
</dbReference>
<accession>A0A8H5HZD3</accession>
<evidence type="ECO:0000256" key="6">
    <source>
        <dbReference type="ARBA" id="ARBA00023163"/>
    </source>
</evidence>
<evidence type="ECO:0000313" key="12">
    <source>
        <dbReference type="Proteomes" id="UP000518752"/>
    </source>
</evidence>
<keyword evidence="3 8" id="KW-0863">Zinc-finger</keyword>
<evidence type="ECO:0000313" key="11">
    <source>
        <dbReference type="EMBL" id="KAF5392224.1"/>
    </source>
</evidence>
<dbReference type="GO" id="GO:0008270">
    <property type="term" value="F:zinc ion binding"/>
    <property type="evidence" value="ECO:0007669"/>
    <property type="project" value="UniProtKB-KW"/>
</dbReference>